<accession>A0A5R8QD27</accession>
<keyword evidence="5 7" id="KW-0472">Membrane</keyword>
<dbReference type="InterPro" id="IPR038766">
    <property type="entry name" value="Membrane_comp_ABC_pdt"/>
</dbReference>
<evidence type="ECO:0000256" key="2">
    <source>
        <dbReference type="ARBA" id="ARBA00022475"/>
    </source>
</evidence>
<feature type="transmembrane region" description="Helical" evidence="7">
    <location>
        <begin position="726"/>
        <end position="749"/>
    </location>
</feature>
<feature type="transmembrane region" description="Helical" evidence="7">
    <location>
        <begin position="21"/>
        <end position="38"/>
    </location>
</feature>
<gene>
    <name evidence="10" type="ORF">FEZ08_05515</name>
</gene>
<evidence type="ECO:0000313" key="10">
    <source>
        <dbReference type="EMBL" id="TLG74166.1"/>
    </source>
</evidence>
<evidence type="ECO:0000256" key="6">
    <source>
        <dbReference type="SAM" id="Coils"/>
    </source>
</evidence>
<dbReference type="InterPro" id="IPR025857">
    <property type="entry name" value="MacB_PCD"/>
</dbReference>
<keyword evidence="2" id="KW-1003">Cell membrane</keyword>
<name>A0A5R8QD27_9FIRM</name>
<feature type="transmembrane region" description="Helical" evidence="7">
    <location>
        <begin position="683"/>
        <end position="706"/>
    </location>
</feature>
<dbReference type="Pfam" id="PF02687">
    <property type="entry name" value="FtsX"/>
    <property type="match status" value="2"/>
</dbReference>
<keyword evidence="6" id="KW-0175">Coiled coil</keyword>
<dbReference type="InParanoid" id="A0A5R8QD27"/>
<dbReference type="PANTHER" id="PTHR30287:SF1">
    <property type="entry name" value="INNER MEMBRANE PROTEIN"/>
    <property type="match status" value="1"/>
</dbReference>
<dbReference type="AlphaFoldDB" id="A0A5R8QD27"/>
<feature type="domain" description="ABC3 transporter permease C-terminal" evidence="8">
    <location>
        <begin position="637"/>
        <end position="752"/>
    </location>
</feature>
<dbReference type="InterPro" id="IPR003838">
    <property type="entry name" value="ABC3_permease_C"/>
</dbReference>
<comment type="caution">
    <text evidence="10">The sequence shown here is derived from an EMBL/GenBank/DDBJ whole genome shotgun (WGS) entry which is preliminary data.</text>
</comment>
<dbReference type="Pfam" id="PF12704">
    <property type="entry name" value="MacB_PCD"/>
    <property type="match status" value="1"/>
</dbReference>
<evidence type="ECO:0000256" key="4">
    <source>
        <dbReference type="ARBA" id="ARBA00022989"/>
    </source>
</evidence>
<dbReference type="GO" id="GO:0005886">
    <property type="term" value="C:plasma membrane"/>
    <property type="evidence" value="ECO:0007669"/>
    <property type="project" value="UniProtKB-SubCell"/>
</dbReference>
<feature type="domain" description="ABC3 transporter permease C-terminal" evidence="8">
    <location>
        <begin position="1041"/>
        <end position="1150"/>
    </location>
</feature>
<proteinExistence type="predicted"/>
<reference evidence="10 11" key="1">
    <citation type="submission" date="2019-05" db="EMBL/GenBank/DDBJ databases">
        <title>Culicoidintestinum kansasii gen. nov., sp. nov. from the gastrointestinal tract of the biting midge, Culicoides sonorensis.</title>
        <authorList>
            <person name="Neupane S."/>
            <person name="Ghosh A."/>
            <person name="Gunther S."/>
            <person name="Martin K."/>
            <person name="Zurek L."/>
        </authorList>
    </citation>
    <scope>NUCLEOTIDE SEQUENCE [LARGE SCALE GENOMIC DNA]</scope>
    <source>
        <strain evidence="10 11">CS-1</strain>
    </source>
</reference>
<keyword evidence="3 7" id="KW-0812">Transmembrane</keyword>
<evidence type="ECO:0000256" key="7">
    <source>
        <dbReference type="SAM" id="Phobius"/>
    </source>
</evidence>
<feature type="domain" description="MacB-like periplasmic core" evidence="9">
    <location>
        <begin position="808"/>
        <end position="956"/>
    </location>
</feature>
<feature type="transmembrane region" description="Helical" evidence="7">
    <location>
        <begin position="804"/>
        <end position="824"/>
    </location>
</feature>
<organism evidence="10 11">
    <name type="scientific">Culicoidibacter larvae</name>
    <dbReference type="NCBI Taxonomy" id="2579976"/>
    <lineage>
        <taxon>Bacteria</taxon>
        <taxon>Bacillati</taxon>
        <taxon>Bacillota</taxon>
        <taxon>Culicoidibacteria</taxon>
        <taxon>Culicoidibacterales</taxon>
        <taxon>Culicoidibacteraceae</taxon>
        <taxon>Culicoidibacter</taxon>
    </lineage>
</organism>
<feature type="transmembrane region" description="Helical" evidence="7">
    <location>
        <begin position="1090"/>
        <end position="1112"/>
    </location>
</feature>
<comment type="subcellular location">
    <subcellularLocation>
        <location evidence="1">Cell membrane</location>
        <topology evidence="1">Multi-pass membrane protein</topology>
    </subcellularLocation>
</comment>
<evidence type="ECO:0000256" key="1">
    <source>
        <dbReference type="ARBA" id="ARBA00004651"/>
    </source>
</evidence>
<evidence type="ECO:0000256" key="5">
    <source>
        <dbReference type="ARBA" id="ARBA00023136"/>
    </source>
</evidence>
<dbReference type="Proteomes" id="UP000306912">
    <property type="component" value="Unassembled WGS sequence"/>
</dbReference>
<dbReference type="PANTHER" id="PTHR30287">
    <property type="entry name" value="MEMBRANE COMPONENT OF PREDICTED ABC SUPERFAMILY METABOLITE UPTAKE TRANSPORTER"/>
    <property type="match status" value="1"/>
</dbReference>
<dbReference type="RefSeq" id="WP_138190719.1">
    <property type="nucleotide sequence ID" value="NZ_VBWP01000004.1"/>
</dbReference>
<keyword evidence="11" id="KW-1185">Reference proteome</keyword>
<evidence type="ECO:0000259" key="8">
    <source>
        <dbReference type="Pfam" id="PF02687"/>
    </source>
</evidence>
<feature type="transmembrane region" description="Helical" evidence="7">
    <location>
        <begin position="1132"/>
        <end position="1150"/>
    </location>
</feature>
<evidence type="ECO:0000259" key="9">
    <source>
        <dbReference type="Pfam" id="PF12704"/>
    </source>
</evidence>
<feature type="transmembrane region" description="Helical" evidence="7">
    <location>
        <begin position="638"/>
        <end position="656"/>
    </location>
</feature>
<sequence length="1167" mass="129218">MRKSALNKDIVREIMRSKTRFLSILALIALGVFVFIGLKVTGPSMRNVADAYYQQYQLADMSVISTYGLDEDDQKAIDAVPGLKTAEYGYFTDALIDTDGHSARIFSQTDELSQYQVTDGRMPAKSGEIALDSNFAGKNNYQLGETITLYDNEQEPIKETLTRNQFTIVGFVRSPEFVETTRLGQTSVGSGTLNTFGVVPEVDFDLPVYTIARLAFTDTANIPAYSDQYTDLIAQHTTDVEVALKPRPELRLQSIKREAQTEIADAEKKIRDGRQQITDTDALINDGAAELDAAKAQLSSSQTILDEKAAAGLAELQAGSKKLSDAKIVLDESLAAITAGEVQLNQATEQYNAAASLLAAAQAQADQTRADLTARQSQLDADALTLAATETDLQNRTTSLSNDLASQTVAWNTWQTDQDALNDRRQQEGDTPEIQALQALLDARKIDLQNRDQELATEQSQLQADQSQYDQDLVAWQNQEATLNGEWQVLNATQAQLDIQAQQLQQVKATLDAKSAELKAAKQLYNQGLAAYQSGYQVYEANSQLYYEQINSAQAQINSGLATLASSEAAFNEKATTWADARPEAASKLADAEIKLLDAKKDLATLKLPVYTARTRDDNTGYTQYYENSTRIDVLSNVFPVFFFAIAALVSLTTMTRMVDEQRSQMGTLKALGYERRSIMKKFVIYGTVAAIVGALIGIILGHTILPNIIFTAYSTNYNFGSFSITISWLYSFIGIAIAILCTTGAAIFSARSDLKDNATELMRPKPPKSGNRIFLERMTFIWKRMSFNYKVTARNLFRYKKRMFMTIFGVAGCTALLITGFGIKDSLTGIVDKQYGEIYHYDLTAVYKDDATDSAIAEETRAIAQNSDVTASKPITYQNYNIKVDNTTQTITLVTPQESSDLPEFITLRDRNSHEEYTLSDTGAIISEKIATELSIGPGDAVEIIDNDSGEKFQVQISEIAEMYIGHSIYLSPAYYETVFGETPKVNASFIELTADGKSHEAEFSSELMQDKTILTVIQSNYLSTAMDAVLGSLNTVIVVLIVCASLLALVVLYNLTNINVSERIRELSTIKVLGFYPKEVTMYVYRETLFLTGFGILIGYGLGWLMHYFIITMLPPEAIMFSPPILMTNYIISALITFFFSLVVMVLIHRKLRKVDMIEALKSVE</sequence>
<dbReference type="OrthoDB" id="5137249at2"/>
<evidence type="ECO:0000256" key="3">
    <source>
        <dbReference type="ARBA" id="ARBA00022692"/>
    </source>
</evidence>
<feature type="coiled-coil region" evidence="6">
    <location>
        <begin position="490"/>
        <end position="524"/>
    </location>
</feature>
<evidence type="ECO:0000313" key="11">
    <source>
        <dbReference type="Proteomes" id="UP000306912"/>
    </source>
</evidence>
<dbReference type="EMBL" id="VBWP01000004">
    <property type="protein sequence ID" value="TLG74166.1"/>
    <property type="molecule type" value="Genomic_DNA"/>
</dbReference>
<feature type="coiled-coil region" evidence="6">
    <location>
        <begin position="249"/>
        <end position="276"/>
    </location>
</feature>
<feature type="transmembrane region" description="Helical" evidence="7">
    <location>
        <begin position="1030"/>
        <end position="1057"/>
    </location>
</feature>
<protein>
    <submittedName>
        <fullName evidence="10">FtsX-like permease family protein</fullName>
    </submittedName>
</protein>
<keyword evidence="4 7" id="KW-1133">Transmembrane helix</keyword>